<comment type="caution">
    <text evidence="1">The sequence shown here is derived from an EMBL/GenBank/DDBJ whole genome shotgun (WGS) entry which is preliminary data.</text>
</comment>
<proteinExistence type="predicted"/>
<dbReference type="AlphaFoldDB" id="A0A100HNE3"/>
<dbReference type="Proteomes" id="UP000056209">
    <property type="component" value="Unassembled WGS sequence"/>
</dbReference>
<accession>A0A100HNE3</accession>
<reference evidence="2" key="1">
    <citation type="submission" date="2015-11" db="EMBL/GenBank/DDBJ databases">
        <title>Draft Genome Sequence of the Radioresistant Bacterium Deinococcus grandis, Isolated from Freshwater Fish in Japan.</title>
        <authorList>
            <person name="Satoh K."/>
            <person name="Onodera T."/>
            <person name="Omoso K."/>
            <person name="Takeda-Yano K."/>
            <person name="Katayama T."/>
            <person name="Oono Y."/>
            <person name="Narumi I."/>
        </authorList>
    </citation>
    <scope>NUCLEOTIDE SEQUENCE [LARGE SCALE GENOMIC DNA]</scope>
    <source>
        <strain evidence="2">ATCC 43672</strain>
    </source>
</reference>
<name>A0A100HNE3_9DEIO</name>
<evidence type="ECO:0000313" key="1">
    <source>
        <dbReference type="EMBL" id="GAQ23903.1"/>
    </source>
</evidence>
<keyword evidence="2" id="KW-1185">Reference proteome</keyword>
<dbReference type="EMBL" id="BCMS01000006">
    <property type="protein sequence ID" value="GAQ23903.1"/>
    <property type="molecule type" value="Genomic_DNA"/>
</dbReference>
<protein>
    <submittedName>
        <fullName evidence="1">Uncharacterized protein</fullName>
    </submittedName>
</protein>
<dbReference type="OrthoDB" id="74210at2"/>
<dbReference type="RefSeq" id="WP_058980050.1">
    <property type="nucleotide sequence ID" value="NZ_BCMS01000006.1"/>
</dbReference>
<evidence type="ECO:0000313" key="2">
    <source>
        <dbReference type="Proteomes" id="UP000056209"/>
    </source>
</evidence>
<sequence>MGARVIIDLRDLNRRARVATKGTAERVGRRADILINARSWTWPGTTLRANGSVAGTKRNIVDTSTLRNSRRDPVLNDARSGYSARLTWGASHAAAVFLGAMFRKRRYVMPARNAPLAAVKRGTLQDFARAWQEAE</sequence>
<organism evidence="1 2">
    <name type="scientific">Deinococcus grandis</name>
    <dbReference type="NCBI Taxonomy" id="57498"/>
    <lineage>
        <taxon>Bacteria</taxon>
        <taxon>Thermotogati</taxon>
        <taxon>Deinococcota</taxon>
        <taxon>Deinococci</taxon>
        <taxon>Deinococcales</taxon>
        <taxon>Deinococcaceae</taxon>
        <taxon>Deinococcus</taxon>
    </lineage>
</organism>
<gene>
    <name evidence="1" type="ORF">DEIGR_400036</name>
</gene>